<dbReference type="Pfam" id="PF02082">
    <property type="entry name" value="Rrf2"/>
    <property type="match status" value="1"/>
</dbReference>
<comment type="caution">
    <text evidence="1">The sequence shown here is derived from an EMBL/GenBank/DDBJ whole genome shotgun (WGS) entry which is preliminary data.</text>
</comment>
<dbReference type="InterPro" id="IPR030489">
    <property type="entry name" value="TR_Rrf2-type_CS"/>
</dbReference>
<dbReference type="InterPro" id="IPR036388">
    <property type="entry name" value="WH-like_DNA-bd_sf"/>
</dbReference>
<dbReference type="GO" id="GO:0003700">
    <property type="term" value="F:DNA-binding transcription factor activity"/>
    <property type="evidence" value="ECO:0007669"/>
    <property type="project" value="TreeGrafter"/>
</dbReference>
<dbReference type="NCBIfam" id="TIGR00738">
    <property type="entry name" value="rrf2_super"/>
    <property type="match status" value="1"/>
</dbReference>
<evidence type="ECO:0000313" key="2">
    <source>
        <dbReference type="Proteomes" id="UP000256845"/>
    </source>
</evidence>
<proteinExistence type="predicted"/>
<dbReference type="InterPro" id="IPR011991">
    <property type="entry name" value="ArsR-like_HTH"/>
</dbReference>
<name>A0A3D9HTY5_9PROT</name>
<gene>
    <name evidence="1" type="ORF">DFP90_102356</name>
</gene>
<accession>A0A3D9HTY5</accession>
<keyword evidence="2" id="KW-1185">Reference proteome</keyword>
<dbReference type="PANTHER" id="PTHR33221:SF2">
    <property type="entry name" value="TRANSCRIPTIONAL REGULATOR"/>
    <property type="match status" value="1"/>
</dbReference>
<protein>
    <submittedName>
        <fullName evidence="1">BadM/Rrf2 family transcriptional regulator</fullName>
    </submittedName>
</protein>
<dbReference type="Gene3D" id="1.10.10.10">
    <property type="entry name" value="Winged helix-like DNA-binding domain superfamily/Winged helix DNA-binding domain"/>
    <property type="match status" value="1"/>
</dbReference>
<sequence>MFRLSKLTDYGFVLLAHMTGRAGETVTAPELAEATALPQPTVAKTLKALAKAGVVVSHRGVGGGYSLDRAPDDISVAEIISAMEGPVALTACVEGAEHQCDVESCCPMRGHWDSINHAVKTALEGISLADVSSKNNVPDFINMDQPAPSFAQGS</sequence>
<dbReference type="RefSeq" id="WP_115935878.1">
    <property type="nucleotide sequence ID" value="NZ_QRDW01000002.1"/>
</dbReference>
<dbReference type="SUPFAM" id="SSF46785">
    <property type="entry name" value="Winged helix' DNA-binding domain"/>
    <property type="match status" value="1"/>
</dbReference>
<dbReference type="PROSITE" id="PS01332">
    <property type="entry name" value="HTH_RRF2_1"/>
    <property type="match status" value="1"/>
</dbReference>
<organism evidence="1 2">
    <name type="scientific">Aestuariispira insulae</name>
    <dbReference type="NCBI Taxonomy" id="1461337"/>
    <lineage>
        <taxon>Bacteria</taxon>
        <taxon>Pseudomonadati</taxon>
        <taxon>Pseudomonadota</taxon>
        <taxon>Alphaproteobacteria</taxon>
        <taxon>Rhodospirillales</taxon>
        <taxon>Kiloniellaceae</taxon>
        <taxon>Aestuariispira</taxon>
    </lineage>
</organism>
<dbReference type="GO" id="GO:0005829">
    <property type="term" value="C:cytosol"/>
    <property type="evidence" value="ECO:0007669"/>
    <property type="project" value="TreeGrafter"/>
</dbReference>
<dbReference type="AlphaFoldDB" id="A0A3D9HTY5"/>
<dbReference type="InterPro" id="IPR036390">
    <property type="entry name" value="WH_DNA-bd_sf"/>
</dbReference>
<evidence type="ECO:0000313" key="1">
    <source>
        <dbReference type="EMBL" id="RED52336.1"/>
    </source>
</evidence>
<dbReference type="InterPro" id="IPR014290">
    <property type="entry name" value="SUF_FeS_clus_asmbl_reg"/>
</dbReference>
<reference evidence="1 2" key="1">
    <citation type="submission" date="2018-07" db="EMBL/GenBank/DDBJ databases">
        <title>Genomic Encyclopedia of Type Strains, Phase III (KMG-III): the genomes of soil and plant-associated and newly described type strains.</title>
        <authorList>
            <person name="Whitman W."/>
        </authorList>
    </citation>
    <scope>NUCLEOTIDE SEQUENCE [LARGE SCALE GENOMIC DNA]</scope>
    <source>
        <strain evidence="1 2">CECT 8488</strain>
    </source>
</reference>
<dbReference type="CDD" id="cd00090">
    <property type="entry name" value="HTH_ARSR"/>
    <property type="match status" value="1"/>
</dbReference>
<dbReference type="NCBIfam" id="TIGR02944">
    <property type="entry name" value="suf_reg_Xantho"/>
    <property type="match status" value="1"/>
</dbReference>
<dbReference type="EMBL" id="QRDW01000002">
    <property type="protein sequence ID" value="RED52336.1"/>
    <property type="molecule type" value="Genomic_DNA"/>
</dbReference>
<dbReference type="Proteomes" id="UP000256845">
    <property type="component" value="Unassembled WGS sequence"/>
</dbReference>
<dbReference type="OrthoDB" id="9808360at2"/>
<dbReference type="InterPro" id="IPR000944">
    <property type="entry name" value="Tscrpt_reg_Rrf2"/>
</dbReference>
<dbReference type="PROSITE" id="PS51197">
    <property type="entry name" value="HTH_RRF2_2"/>
    <property type="match status" value="1"/>
</dbReference>
<dbReference type="PANTHER" id="PTHR33221">
    <property type="entry name" value="WINGED HELIX-TURN-HELIX TRANSCRIPTIONAL REGULATOR, RRF2 FAMILY"/>
    <property type="match status" value="1"/>
</dbReference>